<dbReference type="AlphaFoldDB" id="A0A9D4ZJK8"/>
<accession>A0A9D4ZJK8</accession>
<dbReference type="SUPFAM" id="SSF56112">
    <property type="entry name" value="Protein kinase-like (PK-like)"/>
    <property type="match status" value="1"/>
</dbReference>
<organism evidence="9 10">
    <name type="scientific">Adiantum capillus-veneris</name>
    <name type="common">Maidenhair fern</name>
    <dbReference type="NCBI Taxonomy" id="13818"/>
    <lineage>
        <taxon>Eukaryota</taxon>
        <taxon>Viridiplantae</taxon>
        <taxon>Streptophyta</taxon>
        <taxon>Embryophyta</taxon>
        <taxon>Tracheophyta</taxon>
        <taxon>Polypodiopsida</taxon>
        <taxon>Polypodiidae</taxon>
        <taxon>Polypodiales</taxon>
        <taxon>Pteridineae</taxon>
        <taxon>Pteridaceae</taxon>
        <taxon>Vittarioideae</taxon>
        <taxon>Adiantum</taxon>
    </lineage>
</organism>
<evidence type="ECO:0000313" key="9">
    <source>
        <dbReference type="EMBL" id="KAI5075446.1"/>
    </source>
</evidence>
<name>A0A9D4ZJK8_ADICA</name>
<evidence type="ECO:0000256" key="5">
    <source>
        <dbReference type="ARBA" id="ARBA00023136"/>
    </source>
</evidence>
<comment type="subcellular location">
    <subcellularLocation>
        <location evidence="6">Endomembrane system</location>
        <topology evidence="6">Single-pass membrane protein</topology>
    </subcellularLocation>
    <subcellularLocation>
        <location evidence="1">Membrane</location>
        <topology evidence="1">Single-pass type I membrane protein</topology>
    </subcellularLocation>
</comment>
<evidence type="ECO:0000256" key="4">
    <source>
        <dbReference type="ARBA" id="ARBA00022989"/>
    </source>
</evidence>
<dbReference type="PROSITE" id="PS00109">
    <property type="entry name" value="PROTEIN_KINASE_TYR"/>
    <property type="match status" value="1"/>
</dbReference>
<dbReference type="InterPro" id="IPR011009">
    <property type="entry name" value="Kinase-like_dom_sf"/>
</dbReference>
<dbReference type="GO" id="GO:0004672">
    <property type="term" value="F:protein kinase activity"/>
    <property type="evidence" value="ECO:0007669"/>
    <property type="project" value="InterPro"/>
</dbReference>
<dbReference type="GO" id="GO:0005524">
    <property type="term" value="F:ATP binding"/>
    <property type="evidence" value="ECO:0007669"/>
    <property type="project" value="InterPro"/>
</dbReference>
<dbReference type="PANTHER" id="PTHR46084:SF34">
    <property type="entry name" value="PROTEIN KINASE DOMAIN-CONTAINING PROTEIN"/>
    <property type="match status" value="1"/>
</dbReference>
<proteinExistence type="predicted"/>
<keyword evidence="4 7" id="KW-1133">Transmembrane helix</keyword>
<protein>
    <recommendedName>
        <fullName evidence="8">Protein kinase domain-containing protein</fullName>
    </recommendedName>
</protein>
<comment type="caution">
    <text evidence="9">The sequence shown here is derived from an EMBL/GenBank/DDBJ whole genome shotgun (WGS) entry which is preliminary data.</text>
</comment>
<evidence type="ECO:0000256" key="6">
    <source>
        <dbReference type="ARBA" id="ARBA00037847"/>
    </source>
</evidence>
<dbReference type="PANTHER" id="PTHR46084">
    <property type="entry name" value="PROTEIN MALE DISCOVERER 2"/>
    <property type="match status" value="1"/>
</dbReference>
<sequence length="361" mass="39576">MGLGAWMCGLIGAGAVVATAGFILLIFQLIFLLHKRMCTPILPCTWTKAVEPPNDKDYHTSADFGKSFTFKEIEECCEGFSNLIGETRLYHVYKGILHDGTEVAVKRAKKCAEIQIEIERNFHFQVELLSRIHHQYLANLIGFCEEKQQRLLVFQYAPNGSLFNNLHGDDECLSWKQRMGVAVGTASALAYLHQSCGYTIVHGDLTSHNVLLADDFSAKVCGIGMQVQSTLVNTPKGQVASGDSVDFKGRGMKSLSDDVYSFGVLLLELISGKSAFSENPGKIVEWASQFLQSREQMTILADAALKNVVPVELYSVCEIARLCIQTEAASRPGMEEVLFMLVQSLGIGLEQGAAPLNDAVA</sequence>
<keyword evidence="2 7" id="KW-0812">Transmembrane</keyword>
<dbReference type="Pfam" id="PF07714">
    <property type="entry name" value="PK_Tyr_Ser-Thr"/>
    <property type="match status" value="1"/>
</dbReference>
<reference evidence="9" key="1">
    <citation type="submission" date="2021-01" db="EMBL/GenBank/DDBJ databases">
        <title>Adiantum capillus-veneris genome.</title>
        <authorList>
            <person name="Fang Y."/>
            <person name="Liao Q."/>
        </authorList>
    </citation>
    <scope>NUCLEOTIDE SEQUENCE</scope>
    <source>
        <strain evidence="9">H3</strain>
        <tissue evidence="9">Leaf</tissue>
    </source>
</reference>
<dbReference type="InterPro" id="IPR000719">
    <property type="entry name" value="Prot_kinase_dom"/>
</dbReference>
<evidence type="ECO:0000256" key="2">
    <source>
        <dbReference type="ARBA" id="ARBA00022692"/>
    </source>
</evidence>
<keyword evidence="5 7" id="KW-0472">Membrane</keyword>
<dbReference type="Gene3D" id="1.10.510.10">
    <property type="entry name" value="Transferase(Phosphotransferase) domain 1"/>
    <property type="match status" value="1"/>
</dbReference>
<dbReference type="InterPro" id="IPR001245">
    <property type="entry name" value="Ser-Thr/Tyr_kinase_cat_dom"/>
</dbReference>
<keyword evidence="10" id="KW-1185">Reference proteome</keyword>
<evidence type="ECO:0000256" key="3">
    <source>
        <dbReference type="ARBA" id="ARBA00022729"/>
    </source>
</evidence>
<dbReference type="GO" id="GO:0016020">
    <property type="term" value="C:membrane"/>
    <property type="evidence" value="ECO:0007669"/>
    <property type="project" value="UniProtKB-SubCell"/>
</dbReference>
<evidence type="ECO:0000259" key="8">
    <source>
        <dbReference type="PROSITE" id="PS50011"/>
    </source>
</evidence>
<dbReference type="OrthoDB" id="291737at2759"/>
<dbReference type="GO" id="GO:0012505">
    <property type="term" value="C:endomembrane system"/>
    <property type="evidence" value="ECO:0007669"/>
    <property type="project" value="UniProtKB-SubCell"/>
</dbReference>
<evidence type="ECO:0000313" key="10">
    <source>
        <dbReference type="Proteomes" id="UP000886520"/>
    </source>
</evidence>
<gene>
    <name evidence="9" type="ORF">GOP47_0009522</name>
</gene>
<evidence type="ECO:0000256" key="1">
    <source>
        <dbReference type="ARBA" id="ARBA00004479"/>
    </source>
</evidence>
<dbReference type="PROSITE" id="PS50011">
    <property type="entry name" value="PROTEIN_KINASE_DOM"/>
    <property type="match status" value="1"/>
</dbReference>
<feature type="domain" description="Protein kinase" evidence="8">
    <location>
        <begin position="78"/>
        <end position="345"/>
    </location>
</feature>
<evidence type="ECO:0000256" key="7">
    <source>
        <dbReference type="SAM" id="Phobius"/>
    </source>
</evidence>
<feature type="transmembrane region" description="Helical" evidence="7">
    <location>
        <begin position="6"/>
        <end position="33"/>
    </location>
</feature>
<dbReference type="Gene3D" id="3.30.200.20">
    <property type="entry name" value="Phosphorylase Kinase, domain 1"/>
    <property type="match status" value="1"/>
</dbReference>
<dbReference type="EMBL" id="JABFUD020000009">
    <property type="protein sequence ID" value="KAI5075446.1"/>
    <property type="molecule type" value="Genomic_DNA"/>
</dbReference>
<dbReference type="Proteomes" id="UP000886520">
    <property type="component" value="Chromosome 9"/>
</dbReference>
<dbReference type="InterPro" id="IPR008266">
    <property type="entry name" value="Tyr_kinase_AS"/>
</dbReference>
<keyword evidence="3" id="KW-0732">Signal</keyword>